<gene>
    <name evidence="4" type="ORF">J5N97_020049</name>
</gene>
<dbReference type="InterPro" id="IPR046960">
    <property type="entry name" value="PPR_At4g14850-like_plant"/>
</dbReference>
<dbReference type="GO" id="GO:0009451">
    <property type="term" value="P:RNA modification"/>
    <property type="evidence" value="ECO:0007669"/>
    <property type="project" value="InterPro"/>
</dbReference>
<dbReference type="Pfam" id="PF20431">
    <property type="entry name" value="E_motif"/>
    <property type="match status" value="1"/>
</dbReference>
<reference evidence="4" key="2">
    <citation type="journal article" date="2022" name="Hortic Res">
        <title>The genome of Dioscorea zingiberensis sheds light on the biosynthesis, origin and evolution of the medicinally important diosgenin saponins.</title>
        <authorList>
            <person name="Li Y."/>
            <person name="Tan C."/>
            <person name="Li Z."/>
            <person name="Guo J."/>
            <person name="Li S."/>
            <person name="Chen X."/>
            <person name="Wang C."/>
            <person name="Dai X."/>
            <person name="Yang H."/>
            <person name="Song W."/>
            <person name="Hou L."/>
            <person name="Xu J."/>
            <person name="Tong Z."/>
            <person name="Xu A."/>
            <person name="Yuan X."/>
            <person name="Wang W."/>
            <person name="Yang Q."/>
            <person name="Chen L."/>
            <person name="Sun Z."/>
            <person name="Wang K."/>
            <person name="Pan B."/>
            <person name="Chen J."/>
            <person name="Bao Y."/>
            <person name="Liu F."/>
            <person name="Qi X."/>
            <person name="Gang D.R."/>
            <person name="Wen J."/>
            <person name="Li J."/>
        </authorList>
    </citation>
    <scope>NUCLEOTIDE SEQUENCE</scope>
    <source>
        <strain evidence="4">Dzin_1.0</strain>
    </source>
</reference>
<dbReference type="Gene3D" id="1.25.40.10">
    <property type="entry name" value="Tetratricopeptide repeat domain"/>
    <property type="match status" value="6"/>
</dbReference>
<evidence type="ECO:0000313" key="5">
    <source>
        <dbReference type="Proteomes" id="UP001085076"/>
    </source>
</evidence>
<dbReference type="GO" id="GO:0003723">
    <property type="term" value="F:RNA binding"/>
    <property type="evidence" value="ECO:0007669"/>
    <property type="project" value="InterPro"/>
</dbReference>
<dbReference type="PANTHER" id="PTHR47926">
    <property type="entry name" value="PENTATRICOPEPTIDE REPEAT-CONTAINING PROTEIN"/>
    <property type="match status" value="1"/>
</dbReference>
<dbReference type="FunFam" id="1.25.40.10:FF:000797">
    <property type="entry name" value="Pentatricopeptide repeat-containing protein chloroplastic"/>
    <property type="match status" value="1"/>
</dbReference>
<evidence type="ECO:0008006" key="6">
    <source>
        <dbReference type="Google" id="ProtNLM"/>
    </source>
</evidence>
<dbReference type="EMBL" id="JAGGNH010000005">
    <property type="protein sequence ID" value="KAJ0972090.1"/>
    <property type="molecule type" value="Genomic_DNA"/>
</dbReference>
<evidence type="ECO:0000313" key="4">
    <source>
        <dbReference type="EMBL" id="KAJ0972090.1"/>
    </source>
</evidence>
<dbReference type="NCBIfam" id="TIGR00756">
    <property type="entry name" value="PPR"/>
    <property type="match status" value="9"/>
</dbReference>
<dbReference type="InterPro" id="IPR046848">
    <property type="entry name" value="E_motif"/>
</dbReference>
<dbReference type="PROSITE" id="PS51375">
    <property type="entry name" value="PPR"/>
    <property type="match status" value="7"/>
</dbReference>
<accession>A0A9D5HDA4</accession>
<dbReference type="GO" id="GO:0005739">
    <property type="term" value="C:mitochondrion"/>
    <property type="evidence" value="ECO:0007669"/>
    <property type="project" value="UniProtKB-ARBA"/>
</dbReference>
<feature type="repeat" description="PPR" evidence="3">
    <location>
        <begin position="269"/>
        <end position="303"/>
    </location>
</feature>
<dbReference type="InterPro" id="IPR002885">
    <property type="entry name" value="PPR_rpt"/>
</dbReference>
<feature type="repeat" description="PPR" evidence="3">
    <location>
        <begin position="537"/>
        <end position="567"/>
    </location>
</feature>
<feature type="repeat" description="PPR" evidence="3">
    <location>
        <begin position="370"/>
        <end position="400"/>
    </location>
</feature>
<dbReference type="SUPFAM" id="SSF48452">
    <property type="entry name" value="TPR-like"/>
    <property type="match status" value="1"/>
</dbReference>
<feature type="repeat" description="PPR" evidence="3">
    <location>
        <begin position="104"/>
        <end position="138"/>
    </location>
</feature>
<dbReference type="OrthoDB" id="772568at2759"/>
<organism evidence="4 5">
    <name type="scientific">Dioscorea zingiberensis</name>
    <dbReference type="NCBI Taxonomy" id="325984"/>
    <lineage>
        <taxon>Eukaryota</taxon>
        <taxon>Viridiplantae</taxon>
        <taxon>Streptophyta</taxon>
        <taxon>Embryophyta</taxon>
        <taxon>Tracheophyta</taxon>
        <taxon>Spermatophyta</taxon>
        <taxon>Magnoliopsida</taxon>
        <taxon>Liliopsida</taxon>
        <taxon>Dioscoreales</taxon>
        <taxon>Dioscoreaceae</taxon>
        <taxon>Dioscorea</taxon>
    </lineage>
</organism>
<dbReference type="InterPro" id="IPR011990">
    <property type="entry name" value="TPR-like_helical_dom_sf"/>
</dbReference>
<dbReference type="AlphaFoldDB" id="A0A9D5HDA4"/>
<proteinExistence type="inferred from homology"/>
<comment type="similarity">
    <text evidence="2">Belongs to the PPR family. PCMP-E subfamily.</text>
</comment>
<dbReference type="FunFam" id="1.25.40.10:FF:000205">
    <property type="entry name" value="Pentatricopeptide repeat-containing protein, mitochondrial"/>
    <property type="match status" value="1"/>
</dbReference>
<name>A0A9D5HDA4_9LILI</name>
<evidence type="ECO:0000256" key="2">
    <source>
        <dbReference type="ARBA" id="ARBA00061659"/>
    </source>
</evidence>
<dbReference type="PANTHER" id="PTHR47926:SF392">
    <property type="entry name" value="PENTATRICOPEPTIDE REPEAT-CONTAINING PROTEIN"/>
    <property type="match status" value="1"/>
</dbReference>
<feature type="repeat" description="PPR" evidence="3">
    <location>
        <begin position="471"/>
        <end position="505"/>
    </location>
</feature>
<evidence type="ECO:0000256" key="1">
    <source>
        <dbReference type="ARBA" id="ARBA00022737"/>
    </source>
</evidence>
<feature type="repeat" description="PPR" evidence="3">
    <location>
        <begin position="73"/>
        <end position="103"/>
    </location>
</feature>
<reference evidence="4" key="1">
    <citation type="submission" date="2021-03" db="EMBL/GenBank/DDBJ databases">
        <authorList>
            <person name="Li Z."/>
            <person name="Yang C."/>
        </authorList>
    </citation>
    <scope>NUCLEOTIDE SEQUENCE</scope>
    <source>
        <strain evidence="4">Dzin_1.0</strain>
        <tissue evidence="4">Leaf</tissue>
    </source>
</reference>
<dbReference type="Proteomes" id="UP001085076">
    <property type="component" value="Miscellaneous, Linkage group lg05"/>
</dbReference>
<sequence length="682" mass="76141">MCFDLHSWSRLLRSCDGHSAITLGKQFHCLLIKTGSVSSLFDSNRILQVYSRFAGNAALGDARQLFDEMPHRNCFSYNTLIDAYLKAKDAKNSLWLFDAMTEKNAYSWNTIISGLVKLGDIDDARKVFDKMPDRDVIACNSIIYGYIKCGKVQEAFSLYKRLDFDSPSPCNDGFVMATMVSACADCLLYSCGKQIHSRIVVHGIEIDSVLGSALVNMYGKCGDLDNAHRVSELMKEPDEFSLSALIGGYARSGRLIDARIVFDCRMNPGVVLWNSMINGYVSNNRGEEALHLFKRMRRHGVHADFSTLASVLSGCVSTGMLNNGKQMHGFALKHGFLEDTVVASALLDAYSKFGSWEDACIVFREIRVHDTILLNSMINVYANCGRIEDARRVFETIPSKSLISWNSMIVGYSQNGYAVEALELFCEMHRIDLRPDKVALASAISAAASVCSLRLGEQIFALTMVLGLILDQIISTSLVDLYCKCGRVSDGRRLFDSMIKFDVAPWNSMLMGYSMNGYGIEVLQLFEVMRSAGVHPNEVSFIAVLSGCCHCGILEEGLTWFQTMKEDYGIEPVVEHYSCMVDLLVRAGRLEEAVNFIEQMPFEADASMWTSVLGGCKAQGDELLASRLAKKLMELNPQQSGPYVQLSGLYASHGEWERSTLMRRMMHEKRINKKPGYSWIDN</sequence>
<protein>
    <recommendedName>
        <fullName evidence="6">Pentatricopeptide repeat-containing protein</fullName>
    </recommendedName>
</protein>
<keyword evidence="5" id="KW-1185">Reference proteome</keyword>
<dbReference type="Pfam" id="PF01535">
    <property type="entry name" value="PPR"/>
    <property type="match status" value="8"/>
</dbReference>
<comment type="caution">
    <text evidence="4">The sequence shown here is derived from an EMBL/GenBank/DDBJ whole genome shotgun (WGS) entry which is preliminary data.</text>
</comment>
<dbReference type="Pfam" id="PF13041">
    <property type="entry name" value="PPR_2"/>
    <property type="match status" value="2"/>
</dbReference>
<feature type="repeat" description="PPR" evidence="3">
    <location>
        <begin position="401"/>
        <end position="435"/>
    </location>
</feature>
<evidence type="ECO:0000256" key="3">
    <source>
        <dbReference type="PROSITE-ProRule" id="PRU00708"/>
    </source>
</evidence>
<keyword evidence="1" id="KW-0677">Repeat</keyword>